<comment type="caution">
    <text evidence="1">The sequence shown here is derived from an EMBL/GenBank/DDBJ whole genome shotgun (WGS) entry which is preliminary data.</text>
</comment>
<accession>A0AAV7S0L5</accession>
<sequence>MGMCRKCALPASGKPQARISLLGRGSRVSVRCLVRSRQLLLLPQGEEASAPTGLQFRCTIFARLRGDSSYVDGLIRNISLHFTLFD</sequence>
<organism evidence="1 2">
    <name type="scientific">Pleurodeles waltl</name>
    <name type="common">Iberian ribbed newt</name>
    <dbReference type="NCBI Taxonomy" id="8319"/>
    <lineage>
        <taxon>Eukaryota</taxon>
        <taxon>Metazoa</taxon>
        <taxon>Chordata</taxon>
        <taxon>Craniata</taxon>
        <taxon>Vertebrata</taxon>
        <taxon>Euteleostomi</taxon>
        <taxon>Amphibia</taxon>
        <taxon>Batrachia</taxon>
        <taxon>Caudata</taxon>
        <taxon>Salamandroidea</taxon>
        <taxon>Salamandridae</taxon>
        <taxon>Pleurodelinae</taxon>
        <taxon>Pleurodeles</taxon>
    </lineage>
</organism>
<gene>
    <name evidence="1" type="ORF">NDU88_010773</name>
</gene>
<reference evidence="1" key="1">
    <citation type="journal article" date="2022" name="bioRxiv">
        <title>Sequencing and chromosome-scale assembly of the giantPleurodeles waltlgenome.</title>
        <authorList>
            <person name="Brown T."/>
            <person name="Elewa A."/>
            <person name="Iarovenko S."/>
            <person name="Subramanian E."/>
            <person name="Araus A.J."/>
            <person name="Petzold A."/>
            <person name="Susuki M."/>
            <person name="Suzuki K.-i.T."/>
            <person name="Hayashi T."/>
            <person name="Toyoda A."/>
            <person name="Oliveira C."/>
            <person name="Osipova E."/>
            <person name="Leigh N.D."/>
            <person name="Simon A."/>
            <person name="Yun M.H."/>
        </authorList>
    </citation>
    <scope>NUCLEOTIDE SEQUENCE</scope>
    <source>
        <strain evidence="1">20211129_DDA</strain>
        <tissue evidence="1">Liver</tissue>
    </source>
</reference>
<protein>
    <submittedName>
        <fullName evidence="1">Uncharacterized protein</fullName>
    </submittedName>
</protein>
<evidence type="ECO:0000313" key="2">
    <source>
        <dbReference type="Proteomes" id="UP001066276"/>
    </source>
</evidence>
<dbReference type="EMBL" id="JANPWB010000009">
    <property type="protein sequence ID" value="KAJ1158079.1"/>
    <property type="molecule type" value="Genomic_DNA"/>
</dbReference>
<keyword evidence="2" id="KW-1185">Reference proteome</keyword>
<name>A0AAV7S0L5_PLEWA</name>
<dbReference type="AlphaFoldDB" id="A0AAV7S0L5"/>
<proteinExistence type="predicted"/>
<dbReference type="Proteomes" id="UP001066276">
    <property type="component" value="Chromosome 5"/>
</dbReference>
<evidence type="ECO:0000313" key="1">
    <source>
        <dbReference type="EMBL" id="KAJ1158079.1"/>
    </source>
</evidence>